<accession>A0ABY4N7C7</accession>
<evidence type="ECO:0000313" key="3">
    <source>
        <dbReference type="Proteomes" id="UP001055868"/>
    </source>
</evidence>
<dbReference type="EMBL" id="CP097218">
    <property type="protein sequence ID" value="UQN30452.1"/>
    <property type="molecule type" value="Genomic_DNA"/>
</dbReference>
<gene>
    <name evidence="2" type="ORF">M4486_03675</name>
</gene>
<dbReference type="PANTHER" id="PTHR13696">
    <property type="entry name" value="P-LOOP CONTAINING NUCLEOSIDE TRIPHOSPHATE HYDROLASE"/>
    <property type="match status" value="1"/>
</dbReference>
<name>A0ABY4N7C7_9MICO</name>
<protein>
    <submittedName>
        <fullName evidence="2">ParA family protein</fullName>
    </submittedName>
</protein>
<dbReference type="SUPFAM" id="SSF52540">
    <property type="entry name" value="P-loop containing nucleoside triphosphate hydrolases"/>
    <property type="match status" value="1"/>
</dbReference>
<dbReference type="CDD" id="cd02042">
    <property type="entry name" value="ParAB_family"/>
    <property type="match status" value="1"/>
</dbReference>
<dbReference type="Pfam" id="PF01656">
    <property type="entry name" value="CbiA"/>
    <property type="match status" value="1"/>
</dbReference>
<proteinExistence type="predicted"/>
<feature type="domain" description="CobQ/CobB/MinD/ParA nucleotide binding" evidence="1">
    <location>
        <begin position="3"/>
        <end position="173"/>
    </location>
</feature>
<organism evidence="2 3">
    <name type="scientific">Brachybacterium kimchii</name>
    <dbReference type="NCBI Taxonomy" id="2942909"/>
    <lineage>
        <taxon>Bacteria</taxon>
        <taxon>Bacillati</taxon>
        <taxon>Actinomycetota</taxon>
        <taxon>Actinomycetes</taxon>
        <taxon>Micrococcales</taxon>
        <taxon>Dermabacteraceae</taxon>
        <taxon>Brachybacterium</taxon>
    </lineage>
</organism>
<dbReference type="InterPro" id="IPR027417">
    <property type="entry name" value="P-loop_NTPase"/>
</dbReference>
<dbReference type="Proteomes" id="UP001055868">
    <property type="component" value="Chromosome"/>
</dbReference>
<keyword evidence="3" id="KW-1185">Reference proteome</keyword>
<evidence type="ECO:0000313" key="2">
    <source>
        <dbReference type="EMBL" id="UQN30452.1"/>
    </source>
</evidence>
<reference evidence="2" key="1">
    <citation type="submission" date="2022-05" db="EMBL/GenBank/DDBJ databases">
        <title>Genomic analysis of Brachybacterium sp. CBA3104.</title>
        <authorList>
            <person name="Roh S.W."/>
            <person name="Kim Y.B."/>
            <person name="Kim Y."/>
        </authorList>
    </citation>
    <scope>NUCLEOTIDE SEQUENCE</scope>
    <source>
        <strain evidence="2">CBA3104</strain>
    </source>
</reference>
<dbReference type="PANTHER" id="PTHR13696:SF96">
    <property type="entry name" value="COBQ_COBB_MIND_PARA NUCLEOTIDE BINDING DOMAIN-CONTAINING PROTEIN"/>
    <property type="match status" value="1"/>
</dbReference>
<dbReference type="RefSeq" id="WP_249479774.1">
    <property type="nucleotide sequence ID" value="NZ_CP097218.1"/>
</dbReference>
<sequence>MRIAVISTKGGVGKTTCAMHLAQALSSLGTVEVFDMDPQGSATDWAYRAEDSGDPLDFRVNPSNTRELSHLERAQTADHLVIDTPPGLPDVILASARVADAVIIPTEHSGLDMAQVWKLIEALPDVPFGVLISKSNPRTISYRQAVAELQSHDVPLFATDVRRSERVKESFARTVRSERLFGYDSVLDELIRALGVRLRPATRERKESR</sequence>
<dbReference type="InterPro" id="IPR002586">
    <property type="entry name" value="CobQ/CobB/MinD/ParA_Nub-bd_dom"/>
</dbReference>
<dbReference type="InterPro" id="IPR050678">
    <property type="entry name" value="DNA_Partitioning_ATPase"/>
</dbReference>
<evidence type="ECO:0000259" key="1">
    <source>
        <dbReference type="Pfam" id="PF01656"/>
    </source>
</evidence>
<dbReference type="Gene3D" id="3.40.50.300">
    <property type="entry name" value="P-loop containing nucleotide triphosphate hydrolases"/>
    <property type="match status" value="1"/>
</dbReference>